<evidence type="ECO:0000259" key="2">
    <source>
        <dbReference type="Pfam" id="PF20803"/>
    </source>
</evidence>
<dbReference type="InterPro" id="IPR036388">
    <property type="entry name" value="WH-like_DNA-bd_sf"/>
</dbReference>
<gene>
    <name evidence="3" type="ORF">GCM10011610_56350</name>
</gene>
<feature type="domain" description="Transcriptional repressor PaaX-like central Cas2-like" evidence="2">
    <location>
        <begin position="110"/>
        <end position="180"/>
    </location>
</feature>
<dbReference type="EMBL" id="BMNE01000007">
    <property type="protein sequence ID" value="GGN93920.1"/>
    <property type="molecule type" value="Genomic_DNA"/>
</dbReference>
<comment type="caution">
    <text evidence="3">The sequence shown here is derived from an EMBL/GenBank/DDBJ whole genome shotgun (WGS) entry which is preliminary data.</text>
</comment>
<dbReference type="Pfam" id="PF20803">
    <property type="entry name" value="PaaX_M"/>
    <property type="match status" value="1"/>
</dbReference>
<dbReference type="InterPro" id="IPR011965">
    <property type="entry name" value="PaaX_trns_reg"/>
</dbReference>
<accession>A0ABQ2KUR8</accession>
<evidence type="ECO:0000313" key="4">
    <source>
        <dbReference type="Proteomes" id="UP000658127"/>
    </source>
</evidence>
<dbReference type="PANTHER" id="PTHR30319:SF1">
    <property type="entry name" value="TRANSCRIPTIONAL REPRESSOR PAAX"/>
    <property type="match status" value="1"/>
</dbReference>
<protein>
    <submittedName>
        <fullName evidence="3">Repressor in the phenylacetic acid catabolism</fullName>
    </submittedName>
</protein>
<reference evidence="4" key="1">
    <citation type="journal article" date="2019" name="Int. J. Syst. Evol. Microbiol.">
        <title>The Global Catalogue of Microorganisms (GCM) 10K type strain sequencing project: providing services to taxonomists for standard genome sequencing and annotation.</title>
        <authorList>
            <consortium name="The Broad Institute Genomics Platform"/>
            <consortium name="The Broad Institute Genome Sequencing Center for Infectious Disease"/>
            <person name="Wu L."/>
            <person name="Ma J."/>
        </authorList>
    </citation>
    <scope>NUCLEOTIDE SEQUENCE [LARGE SCALE GENOMIC DNA]</scope>
    <source>
        <strain evidence="4">CGMCC 4.7329</strain>
    </source>
</reference>
<dbReference type="Gene3D" id="3.30.70.2650">
    <property type="match status" value="1"/>
</dbReference>
<dbReference type="Gene3D" id="1.10.10.10">
    <property type="entry name" value="Winged helix-like DNA-binding domain superfamily/Winged helix DNA-binding domain"/>
    <property type="match status" value="1"/>
</dbReference>
<dbReference type="InterPro" id="IPR048846">
    <property type="entry name" value="PaaX-like_central"/>
</dbReference>
<keyword evidence="4" id="KW-1185">Reference proteome</keyword>
<dbReference type="Gene3D" id="1.20.58.1460">
    <property type="match status" value="1"/>
</dbReference>
<feature type="domain" description="Transcriptional repressor PaaX-like C-terminal" evidence="1">
    <location>
        <begin position="197"/>
        <end position="274"/>
    </location>
</feature>
<name>A0ABQ2KUR8_9NOCA</name>
<dbReference type="PANTHER" id="PTHR30319">
    <property type="entry name" value="PHENYLACETIC ACID REGULATOR-RELATED TRANSCRIPTIONAL REPRESSOR"/>
    <property type="match status" value="1"/>
</dbReference>
<evidence type="ECO:0000313" key="3">
    <source>
        <dbReference type="EMBL" id="GGN93920.1"/>
    </source>
</evidence>
<dbReference type="Proteomes" id="UP000658127">
    <property type="component" value="Unassembled WGS sequence"/>
</dbReference>
<dbReference type="Pfam" id="PF08223">
    <property type="entry name" value="PaaX_C"/>
    <property type="match status" value="1"/>
</dbReference>
<evidence type="ECO:0000259" key="1">
    <source>
        <dbReference type="Pfam" id="PF08223"/>
    </source>
</evidence>
<dbReference type="PIRSF" id="PIRSF020623">
    <property type="entry name" value="PaaX"/>
    <property type="match status" value="1"/>
</dbReference>
<proteinExistence type="predicted"/>
<organism evidence="3 4">
    <name type="scientific">Nocardia rhizosphaerihabitans</name>
    <dbReference type="NCBI Taxonomy" id="1691570"/>
    <lineage>
        <taxon>Bacteria</taxon>
        <taxon>Bacillati</taxon>
        <taxon>Actinomycetota</taxon>
        <taxon>Actinomycetes</taxon>
        <taxon>Mycobacteriales</taxon>
        <taxon>Nocardiaceae</taxon>
        <taxon>Nocardia</taxon>
    </lineage>
</organism>
<sequence length="303" mass="33680">MQLVRIRAEANVGEGQFQDTDISTRTLVESLVREDATIDAGELYDVANALSMSDQQVRLCIKRLVAEGRFVQEGRGRKAVLRATELTRNSLEPDLDFVRYMYAQDRGEVSWDGRWHLVAFGVPESARHARDSMRDTILRLGGAPIQGGLYVSANPWAERIRSAATTLGVSDHITTLTSADLTIGRHIAPRDIAEQLWPLDRIAEGHRRLLRVAEQYLQELRESSGVRHLTIAVALAAEFTHAMEPDPLLPPQLLPQPWVGTAARAAAAACWAELLKSEPAQPVRLFRWYSKVTGGATNAARTW</sequence>
<dbReference type="InterPro" id="IPR013225">
    <property type="entry name" value="PaaX_C"/>
</dbReference>